<evidence type="ECO:0000313" key="4">
    <source>
        <dbReference type="Proteomes" id="UP000636709"/>
    </source>
</evidence>
<dbReference type="Gene3D" id="2.60.120.200">
    <property type="match status" value="1"/>
</dbReference>
<reference evidence="3" key="1">
    <citation type="submission" date="2020-07" db="EMBL/GenBank/DDBJ databases">
        <title>Genome sequence and genetic diversity analysis of an under-domesticated orphan crop, white fonio (Digitaria exilis).</title>
        <authorList>
            <person name="Bennetzen J.L."/>
            <person name="Chen S."/>
            <person name="Ma X."/>
            <person name="Wang X."/>
            <person name="Yssel A.E.J."/>
            <person name="Chaluvadi S.R."/>
            <person name="Johnson M."/>
            <person name="Gangashetty P."/>
            <person name="Hamidou F."/>
            <person name="Sanogo M.D."/>
            <person name="Zwaenepoel A."/>
            <person name="Wallace J."/>
            <person name="Van De Peer Y."/>
            <person name="Van Deynze A."/>
        </authorList>
    </citation>
    <scope>NUCLEOTIDE SEQUENCE</scope>
    <source>
        <tissue evidence="3">Leaves</tissue>
    </source>
</reference>
<gene>
    <name evidence="3" type="ORF">HU200_059663</name>
</gene>
<evidence type="ECO:0000313" key="3">
    <source>
        <dbReference type="EMBL" id="KAF8657853.1"/>
    </source>
</evidence>
<dbReference type="PANTHER" id="PTHR33681:SF8">
    <property type="entry name" value="BINDING PROTEIN, PUTATIVE-RELATED"/>
    <property type="match status" value="1"/>
</dbReference>
<dbReference type="PANTHER" id="PTHR33681">
    <property type="entry name" value="BINDING PROTEIN, PUTATIVE, EXPRESSED-RELATED"/>
    <property type="match status" value="1"/>
</dbReference>
<dbReference type="AlphaFoldDB" id="A0A835DY19"/>
<evidence type="ECO:0000256" key="1">
    <source>
        <dbReference type="SAM" id="MobiDB-lite"/>
    </source>
</evidence>
<dbReference type="SUPFAM" id="SSF49899">
    <property type="entry name" value="Concanavalin A-like lectins/glucanases"/>
    <property type="match status" value="1"/>
</dbReference>
<dbReference type="EMBL" id="JACEFO010002486">
    <property type="protein sequence ID" value="KAF8657853.1"/>
    <property type="molecule type" value="Genomic_DNA"/>
</dbReference>
<dbReference type="Pfam" id="PF08787">
    <property type="entry name" value="Alginate_lyase2"/>
    <property type="match status" value="1"/>
</dbReference>
<dbReference type="InterPro" id="IPR013320">
    <property type="entry name" value="ConA-like_dom_sf"/>
</dbReference>
<proteinExistence type="predicted"/>
<organism evidence="3 4">
    <name type="scientific">Digitaria exilis</name>
    <dbReference type="NCBI Taxonomy" id="1010633"/>
    <lineage>
        <taxon>Eukaryota</taxon>
        <taxon>Viridiplantae</taxon>
        <taxon>Streptophyta</taxon>
        <taxon>Embryophyta</taxon>
        <taxon>Tracheophyta</taxon>
        <taxon>Spermatophyta</taxon>
        <taxon>Magnoliopsida</taxon>
        <taxon>Liliopsida</taxon>
        <taxon>Poales</taxon>
        <taxon>Poaceae</taxon>
        <taxon>PACMAD clade</taxon>
        <taxon>Panicoideae</taxon>
        <taxon>Panicodae</taxon>
        <taxon>Paniceae</taxon>
        <taxon>Anthephorinae</taxon>
        <taxon>Digitaria</taxon>
    </lineage>
</organism>
<evidence type="ECO:0000259" key="2">
    <source>
        <dbReference type="Pfam" id="PF08787"/>
    </source>
</evidence>
<comment type="caution">
    <text evidence="3">The sequence shown here is derived from an EMBL/GenBank/DDBJ whole genome shotgun (WGS) entry which is preliminary data.</text>
</comment>
<feature type="region of interest" description="Disordered" evidence="1">
    <location>
        <begin position="320"/>
        <end position="363"/>
    </location>
</feature>
<name>A0A835DY19_9POAL</name>
<keyword evidence="4" id="KW-1185">Reference proteome</keyword>
<sequence>MKDVPARRAVAYAATEIAVTMASLTNPWLLPLVLVVATMATSPHALAARRGGGTNPTAGFEKVELVDGNFRVQSPYNVPESQRFRYRNGVRTFWVYKDDMPFNTATHTNPRTEVKISFEGYGYVPSGTSGVSVMQIHNQEGAEHSTVLMLHVYDGVLRFYSGAAVEPDIYERWFRLNVVHDVGASTVAVYVDGQERFSTSVIPSDSYYFKFGVYMQHHDQSPCMESRWTNVTLYTKHYDPHWTPSSSARDALATKGADACNAKGDVPSGQATEGKFPPQHRAYVPCNIRFYNITRPLPQHHETVAATSWIHTCRFGGDDDGEERADDQVCADVPGPSDGKPRPSDGGRWRWQHGDRPDRTSGC</sequence>
<dbReference type="InterPro" id="IPR014895">
    <property type="entry name" value="Alginate_lyase_2"/>
</dbReference>
<protein>
    <recommendedName>
        <fullName evidence="2">Alginate lyase 2 domain-containing protein</fullName>
    </recommendedName>
</protein>
<feature type="domain" description="Alginate lyase 2" evidence="2">
    <location>
        <begin position="68"/>
        <end position="233"/>
    </location>
</feature>
<dbReference type="Proteomes" id="UP000636709">
    <property type="component" value="Unassembled WGS sequence"/>
</dbReference>
<feature type="compositionally biased region" description="Basic and acidic residues" evidence="1">
    <location>
        <begin position="339"/>
        <end position="363"/>
    </location>
</feature>
<accession>A0A835DY19</accession>
<dbReference type="OrthoDB" id="654679at2759"/>